<gene>
    <name evidence="1" type="ORF">C8R21_1433</name>
</gene>
<protein>
    <submittedName>
        <fullName evidence="1">Uncharacterized protein</fullName>
    </submittedName>
</protein>
<comment type="caution">
    <text evidence="1">The sequence shown here is derived from an EMBL/GenBank/DDBJ whole genome shotgun (WGS) entry which is preliminary data.</text>
</comment>
<accession>A0A2T5I386</accession>
<dbReference type="EMBL" id="QAOK01000043">
    <property type="protein sequence ID" value="PTQ78228.1"/>
    <property type="molecule type" value="Genomic_DNA"/>
</dbReference>
<evidence type="ECO:0000313" key="2">
    <source>
        <dbReference type="Proteomes" id="UP000244152"/>
    </source>
</evidence>
<name>A0A2T5I386_9PROT</name>
<organism evidence="1 2">
    <name type="scientific">Nitrosospira multiformis</name>
    <dbReference type="NCBI Taxonomy" id="1231"/>
    <lineage>
        <taxon>Bacteria</taxon>
        <taxon>Pseudomonadati</taxon>
        <taxon>Pseudomonadota</taxon>
        <taxon>Betaproteobacteria</taxon>
        <taxon>Nitrosomonadales</taxon>
        <taxon>Nitrosomonadaceae</taxon>
        <taxon>Nitrosospira</taxon>
    </lineage>
</organism>
<dbReference type="AlphaFoldDB" id="A0A2T5I386"/>
<dbReference type="Proteomes" id="UP000244152">
    <property type="component" value="Unassembled WGS sequence"/>
</dbReference>
<proteinExistence type="predicted"/>
<sequence length="32" mass="3646">MSQEVCHGKAKEIRSEFKQEAGFVKKRAVQVP</sequence>
<evidence type="ECO:0000313" key="1">
    <source>
        <dbReference type="EMBL" id="PTQ78228.1"/>
    </source>
</evidence>
<reference evidence="1 2" key="1">
    <citation type="submission" date="2018-04" db="EMBL/GenBank/DDBJ databases">
        <title>Active sludge and wastewater microbial communities from Klosterneuburg, Austria.</title>
        <authorList>
            <person name="Wagner M."/>
        </authorList>
    </citation>
    <scope>NUCLEOTIDE SEQUENCE [LARGE SCALE GENOMIC DNA]</scope>
    <source>
        <strain evidence="1 2">Nl12</strain>
    </source>
</reference>